<evidence type="ECO:0000256" key="13">
    <source>
        <dbReference type="ARBA" id="ARBA00023136"/>
    </source>
</evidence>
<dbReference type="Gene3D" id="3.40.50.300">
    <property type="entry name" value="P-loop containing nucleotide triphosphate hydrolases"/>
    <property type="match status" value="1"/>
</dbReference>
<keyword evidence="9" id="KW-0547">Nucleotide-binding</keyword>
<evidence type="ECO:0000259" key="19">
    <source>
        <dbReference type="Pfam" id="PF13614"/>
    </source>
</evidence>
<feature type="transmembrane region" description="Helical" evidence="17">
    <location>
        <begin position="33"/>
        <end position="53"/>
    </location>
</feature>
<evidence type="ECO:0000256" key="2">
    <source>
        <dbReference type="ARBA" id="ARBA00007316"/>
    </source>
</evidence>
<feature type="coiled-coil region" evidence="16">
    <location>
        <begin position="222"/>
        <end position="279"/>
    </location>
</feature>
<dbReference type="InterPro" id="IPR032807">
    <property type="entry name" value="GNVR"/>
</dbReference>
<organism evidence="21 22">
    <name type="scientific">Lacimicrobium alkaliphilum</name>
    <dbReference type="NCBI Taxonomy" id="1526571"/>
    <lineage>
        <taxon>Bacteria</taxon>
        <taxon>Pseudomonadati</taxon>
        <taxon>Pseudomonadota</taxon>
        <taxon>Gammaproteobacteria</taxon>
        <taxon>Alteromonadales</taxon>
        <taxon>Alteromonadaceae</taxon>
        <taxon>Lacimicrobium</taxon>
    </lineage>
</organism>
<evidence type="ECO:0000313" key="21">
    <source>
        <dbReference type="EMBL" id="GGD76752.1"/>
    </source>
</evidence>
<comment type="similarity">
    <text evidence="2">Belongs to the CpsD/CapB family.</text>
</comment>
<evidence type="ECO:0000256" key="7">
    <source>
        <dbReference type="ARBA" id="ARBA00022679"/>
    </source>
</evidence>
<evidence type="ECO:0000259" key="18">
    <source>
        <dbReference type="Pfam" id="PF02706"/>
    </source>
</evidence>
<dbReference type="InterPro" id="IPR027417">
    <property type="entry name" value="P-loop_NTPase"/>
</dbReference>
<evidence type="ECO:0000256" key="12">
    <source>
        <dbReference type="ARBA" id="ARBA00022989"/>
    </source>
</evidence>
<comment type="caution">
    <text evidence="21">The sequence shown here is derived from an EMBL/GenBank/DDBJ whole genome shotgun (WGS) entry which is preliminary data.</text>
</comment>
<comment type="catalytic activity">
    <reaction evidence="15">
        <text>L-tyrosyl-[protein] + ATP = O-phospho-L-tyrosyl-[protein] + ADP + H(+)</text>
        <dbReference type="Rhea" id="RHEA:10596"/>
        <dbReference type="Rhea" id="RHEA-COMP:10136"/>
        <dbReference type="Rhea" id="RHEA-COMP:20101"/>
        <dbReference type="ChEBI" id="CHEBI:15378"/>
        <dbReference type="ChEBI" id="CHEBI:30616"/>
        <dbReference type="ChEBI" id="CHEBI:46858"/>
        <dbReference type="ChEBI" id="CHEBI:61978"/>
        <dbReference type="ChEBI" id="CHEBI:456216"/>
        <dbReference type="EC" id="2.7.10.2"/>
    </reaction>
</comment>
<evidence type="ECO:0000256" key="9">
    <source>
        <dbReference type="ARBA" id="ARBA00022741"/>
    </source>
</evidence>
<dbReference type="PANTHER" id="PTHR32309">
    <property type="entry name" value="TYROSINE-PROTEIN KINASE"/>
    <property type="match status" value="1"/>
</dbReference>
<sequence>MMQSSTITEQNQQDKEQVIDLRKTLQVILRAKWRILLLAFMVTLLTLVVVFSMSKVYRATATLLIEAQQAQAIKIEEVYGFNSMQQEYYLTQFEIIKSRAVAERVFDQFNILEHPEFQGKSSLINQGIKLVKSQLPFLPEEPSLNPEAAAQRKRTKTLSRFIERIAVNPMRRTQLVQVSFESEDPQLAKDVANALGQAYIESQMDAKLGITQKANTWLGGRLDELRQRLEDSEQRLRLFREQNNLVDVAGVTALDAKELEQLSTDITDARSRKARTEALWQLLERYKNNYQRLQSLPEVTSHPSIQNVRREMVIVERKVSELAQVYGPKHPKMISARAELATVEENLRRQIQELISGLEKEMESATQNLVALEQQLQQARTEFSGLSTVESQYQRLQREVETNRSLYESFLGRQKETEVAGDFNSPVARFTDFAVLPTDPVKPKRKLIVALAFVASIGLGMVMALVFDALNDTVKTLKDVETLLSHRALGYIPRLRKRLSEKEKTFAFFDDKHKLYSEAVRSIRTSLSLMALDKPLKLIEVTSSVPSEGKSTTSLNIAFAFSSLEKVLLIDADMRKPTIAKRLEMAPYQAGLADFISGTEALEDCIVKQVSGIDVMPAGAIPLNPLELLSSSKIDSLLETLSAEYDKIIIDTPPVQAVSDALVLSTKVDAVVMVAKADDTRSPVIKHALAKLHQAHARVFGVVVNQLQSEKQASYYGGTAEYGYYKTYGSDSKA</sequence>
<reference evidence="22" key="1">
    <citation type="journal article" date="2019" name="Int. J. Syst. Evol. Microbiol.">
        <title>The Global Catalogue of Microorganisms (GCM) 10K type strain sequencing project: providing services to taxonomists for standard genome sequencing and annotation.</title>
        <authorList>
            <consortium name="The Broad Institute Genomics Platform"/>
            <consortium name="The Broad Institute Genome Sequencing Center for Infectious Disease"/>
            <person name="Wu L."/>
            <person name="Ma J."/>
        </authorList>
    </citation>
    <scope>NUCLEOTIDE SEQUENCE [LARGE SCALE GENOMIC DNA]</scope>
    <source>
        <strain evidence="22">CGMCC 1.12923</strain>
    </source>
</reference>
<gene>
    <name evidence="21" type="ORF">GCM10011357_34760</name>
</gene>
<dbReference type="CDD" id="cd05387">
    <property type="entry name" value="BY-kinase"/>
    <property type="match status" value="1"/>
</dbReference>
<dbReference type="EC" id="2.7.10.2" evidence="4"/>
<keyword evidence="13 17" id="KW-0472">Membrane</keyword>
<evidence type="ECO:0000256" key="14">
    <source>
        <dbReference type="ARBA" id="ARBA00023137"/>
    </source>
</evidence>
<evidence type="ECO:0000256" key="15">
    <source>
        <dbReference type="ARBA" id="ARBA00051245"/>
    </source>
</evidence>
<dbReference type="InterPro" id="IPR003856">
    <property type="entry name" value="LPS_length_determ_N"/>
</dbReference>
<evidence type="ECO:0000256" key="17">
    <source>
        <dbReference type="SAM" id="Phobius"/>
    </source>
</evidence>
<protein>
    <recommendedName>
        <fullName evidence="4">non-specific protein-tyrosine kinase</fullName>
        <ecNumber evidence="4">2.7.10.2</ecNumber>
    </recommendedName>
</protein>
<dbReference type="Proteomes" id="UP000614272">
    <property type="component" value="Unassembled WGS sequence"/>
</dbReference>
<evidence type="ECO:0000256" key="16">
    <source>
        <dbReference type="SAM" id="Coils"/>
    </source>
</evidence>
<keyword evidence="8 17" id="KW-0812">Transmembrane</keyword>
<keyword evidence="12 17" id="KW-1133">Transmembrane helix</keyword>
<feature type="domain" description="Polysaccharide chain length determinant N-terminal" evidence="18">
    <location>
        <begin position="19"/>
        <end position="108"/>
    </location>
</feature>
<dbReference type="Pfam" id="PF02706">
    <property type="entry name" value="Wzz"/>
    <property type="match status" value="1"/>
</dbReference>
<evidence type="ECO:0000256" key="3">
    <source>
        <dbReference type="ARBA" id="ARBA00008883"/>
    </source>
</evidence>
<keyword evidence="22" id="KW-1185">Reference proteome</keyword>
<dbReference type="NCBIfam" id="TIGR01007">
    <property type="entry name" value="eps_fam"/>
    <property type="match status" value="1"/>
</dbReference>
<evidence type="ECO:0000256" key="1">
    <source>
        <dbReference type="ARBA" id="ARBA00004429"/>
    </source>
</evidence>
<evidence type="ECO:0000256" key="11">
    <source>
        <dbReference type="ARBA" id="ARBA00022840"/>
    </source>
</evidence>
<dbReference type="Pfam" id="PF13807">
    <property type="entry name" value="GNVR"/>
    <property type="match status" value="1"/>
</dbReference>
<dbReference type="Pfam" id="PF13614">
    <property type="entry name" value="AAA_31"/>
    <property type="match status" value="1"/>
</dbReference>
<name>A0ABQ1RP69_9ALTE</name>
<dbReference type="SUPFAM" id="SSF52540">
    <property type="entry name" value="P-loop containing nucleoside triphosphate hydrolases"/>
    <property type="match status" value="1"/>
</dbReference>
<feature type="coiled-coil region" evidence="16">
    <location>
        <begin position="305"/>
        <end position="382"/>
    </location>
</feature>
<evidence type="ECO:0000256" key="4">
    <source>
        <dbReference type="ARBA" id="ARBA00011903"/>
    </source>
</evidence>
<dbReference type="PANTHER" id="PTHR32309:SF13">
    <property type="entry name" value="FERRIC ENTEROBACTIN TRANSPORT PROTEIN FEPE"/>
    <property type="match status" value="1"/>
</dbReference>
<evidence type="ECO:0000256" key="8">
    <source>
        <dbReference type="ARBA" id="ARBA00022692"/>
    </source>
</evidence>
<keyword evidence="10" id="KW-0418">Kinase</keyword>
<keyword evidence="5" id="KW-1003">Cell membrane</keyword>
<feature type="transmembrane region" description="Helical" evidence="17">
    <location>
        <begin position="447"/>
        <end position="467"/>
    </location>
</feature>
<comment type="similarity">
    <text evidence="3">Belongs to the etk/wzc family.</text>
</comment>
<keyword evidence="16" id="KW-0175">Coiled coil</keyword>
<evidence type="ECO:0000256" key="6">
    <source>
        <dbReference type="ARBA" id="ARBA00022519"/>
    </source>
</evidence>
<dbReference type="EMBL" id="BMGJ01000018">
    <property type="protein sequence ID" value="GGD76752.1"/>
    <property type="molecule type" value="Genomic_DNA"/>
</dbReference>
<comment type="subcellular location">
    <subcellularLocation>
        <location evidence="1">Cell inner membrane</location>
        <topology evidence="1">Multi-pass membrane protein</topology>
    </subcellularLocation>
</comment>
<dbReference type="RefSeq" id="WP_099036036.1">
    <property type="nucleotide sequence ID" value="NZ_BMGJ01000018.1"/>
</dbReference>
<dbReference type="InterPro" id="IPR050445">
    <property type="entry name" value="Bact_polysacc_biosynth/exp"/>
</dbReference>
<evidence type="ECO:0000313" key="22">
    <source>
        <dbReference type="Proteomes" id="UP000614272"/>
    </source>
</evidence>
<dbReference type="InterPro" id="IPR005702">
    <property type="entry name" value="Wzc-like_C"/>
</dbReference>
<accession>A0ABQ1RP69</accession>
<evidence type="ECO:0000256" key="10">
    <source>
        <dbReference type="ARBA" id="ARBA00022777"/>
    </source>
</evidence>
<keyword evidence="11" id="KW-0067">ATP-binding</keyword>
<feature type="domain" description="AAA" evidence="19">
    <location>
        <begin position="549"/>
        <end position="674"/>
    </location>
</feature>
<keyword evidence="7" id="KW-0808">Transferase</keyword>
<feature type="domain" description="Tyrosine-protein kinase G-rich" evidence="20">
    <location>
        <begin position="390"/>
        <end position="466"/>
    </location>
</feature>
<keyword evidence="6" id="KW-0997">Cell inner membrane</keyword>
<evidence type="ECO:0000256" key="5">
    <source>
        <dbReference type="ARBA" id="ARBA00022475"/>
    </source>
</evidence>
<proteinExistence type="inferred from homology"/>
<keyword evidence="14" id="KW-0829">Tyrosine-protein kinase</keyword>
<evidence type="ECO:0000259" key="20">
    <source>
        <dbReference type="Pfam" id="PF13807"/>
    </source>
</evidence>
<dbReference type="InterPro" id="IPR025669">
    <property type="entry name" value="AAA_dom"/>
</dbReference>